<dbReference type="HOGENOM" id="CLU_1588082_0_0_1"/>
<organism evidence="2">
    <name type="scientific">Capitella teleta</name>
    <name type="common">Polychaete worm</name>
    <dbReference type="NCBI Taxonomy" id="283909"/>
    <lineage>
        <taxon>Eukaryota</taxon>
        <taxon>Metazoa</taxon>
        <taxon>Spiralia</taxon>
        <taxon>Lophotrochozoa</taxon>
        <taxon>Annelida</taxon>
        <taxon>Polychaeta</taxon>
        <taxon>Sedentaria</taxon>
        <taxon>Scolecida</taxon>
        <taxon>Capitellidae</taxon>
        <taxon>Capitella</taxon>
    </lineage>
</organism>
<feature type="transmembrane region" description="Helical" evidence="1">
    <location>
        <begin position="51"/>
        <end position="73"/>
    </location>
</feature>
<proteinExistence type="predicted"/>
<evidence type="ECO:0000313" key="2">
    <source>
        <dbReference type="EMBL" id="ELT93328.1"/>
    </source>
</evidence>
<accession>R7THR3</accession>
<reference evidence="3" key="3">
    <citation type="submission" date="2015-06" db="UniProtKB">
        <authorList>
            <consortium name="EnsemblMetazoa"/>
        </authorList>
    </citation>
    <scope>IDENTIFICATION</scope>
</reference>
<reference evidence="4" key="1">
    <citation type="submission" date="2012-12" db="EMBL/GenBank/DDBJ databases">
        <authorList>
            <person name="Hellsten U."/>
            <person name="Grimwood J."/>
            <person name="Chapman J.A."/>
            <person name="Shapiro H."/>
            <person name="Aerts A."/>
            <person name="Otillar R.P."/>
            <person name="Terry A.Y."/>
            <person name="Boore J.L."/>
            <person name="Simakov O."/>
            <person name="Marletaz F."/>
            <person name="Cho S.-J."/>
            <person name="Edsinger-Gonzales E."/>
            <person name="Havlak P."/>
            <person name="Kuo D.-H."/>
            <person name="Larsson T."/>
            <person name="Lv J."/>
            <person name="Arendt D."/>
            <person name="Savage R."/>
            <person name="Osoegawa K."/>
            <person name="de Jong P."/>
            <person name="Lindberg D.R."/>
            <person name="Seaver E.C."/>
            <person name="Weisblat D.A."/>
            <person name="Putnam N.H."/>
            <person name="Grigoriev I.V."/>
            <person name="Rokhsar D.S."/>
        </authorList>
    </citation>
    <scope>NUCLEOTIDE SEQUENCE</scope>
    <source>
        <strain evidence="4">I ESC-2004</strain>
    </source>
</reference>
<keyword evidence="1" id="KW-0472">Membrane</keyword>
<reference evidence="2 4" key="2">
    <citation type="journal article" date="2013" name="Nature">
        <title>Insights into bilaterian evolution from three spiralian genomes.</title>
        <authorList>
            <person name="Simakov O."/>
            <person name="Marletaz F."/>
            <person name="Cho S.J."/>
            <person name="Edsinger-Gonzales E."/>
            <person name="Havlak P."/>
            <person name="Hellsten U."/>
            <person name="Kuo D.H."/>
            <person name="Larsson T."/>
            <person name="Lv J."/>
            <person name="Arendt D."/>
            <person name="Savage R."/>
            <person name="Osoegawa K."/>
            <person name="de Jong P."/>
            <person name="Grimwood J."/>
            <person name="Chapman J.A."/>
            <person name="Shapiro H."/>
            <person name="Aerts A."/>
            <person name="Otillar R.P."/>
            <person name="Terry A.Y."/>
            <person name="Boore J.L."/>
            <person name="Grigoriev I.V."/>
            <person name="Lindberg D.R."/>
            <person name="Seaver E.C."/>
            <person name="Weisblat D.A."/>
            <person name="Putnam N.H."/>
            <person name="Rokhsar D.S."/>
        </authorList>
    </citation>
    <scope>NUCLEOTIDE SEQUENCE</scope>
    <source>
        <strain evidence="2 4">I ESC-2004</strain>
    </source>
</reference>
<gene>
    <name evidence="2" type="ORF">CAPTEDRAFT_202673</name>
</gene>
<dbReference type="EnsemblMetazoa" id="CapteT202673">
    <property type="protein sequence ID" value="CapteP202673"/>
    <property type="gene ID" value="CapteG202673"/>
</dbReference>
<evidence type="ECO:0000313" key="3">
    <source>
        <dbReference type="EnsemblMetazoa" id="CapteP202673"/>
    </source>
</evidence>
<dbReference type="Proteomes" id="UP000014760">
    <property type="component" value="Unassembled WGS sequence"/>
</dbReference>
<evidence type="ECO:0000256" key="1">
    <source>
        <dbReference type="SAM" id="Phobius"/>
    </source>
</evidence>
<keyword evidence="1" id="KW-0812">Transmembrane</keyword>
<sequence>MASEEKRVRSDRPKDGDYCCRLQYFVELISDAVNRGLKHILFKFGCVIGRYPAVVLVACCLFAACFVPGIVLYHKIEEVSKLTIPTDSHLIAGKEFVEKYFSAALTPDSVIFKADNVLEPSVLRDACCISCQLREIKGRENWLKMDFESLFDAPKMIPMPGPHKEYHR</sequence>
<evidence type="ECO:0000313" key="4">
    <source>
        <dbReference type="Proteomes" id="UP000014760"/>
    </source>
</evidence>
<dbReference type="EMBL" id="KB309774">
    <property type="protein sequence ID" value="ELT93328.1"/>
    <property type="molecule type" value="Genomic_DNA"/>
</dbReference>
<keyword evidence="4" id="KW-1185">Reference proteome</keyword>
<protein>
    <submittedName>
        <fullName evidence="2 3">Uncharacterized protein</fullName>
    </submittedName>
</protein>
<name>R7THR3_CAPTE</name>
<dbReference type="EMBL" id="AMQN01012814">
    <property type="status" value="NOT_ANNOTATED_CDS"/>
    <property type="molecule type" value="Genomic_DNA"/>
</dbReference>
<keyword evidence="1" id="KW-1133">Transmembrane helix</keyword>
<dbReference type="AlphaFoldDB" id="R7THR3"/>